<dbReference type="EMBL" id="JBHRXV010000011">
    <property type="protein sequence ID" value="MFC3713841.1"/>
    <property type="molecule type" value="Genomic_DNA"/>
</dbReference>
<dbReference type="Proteomes" id="UP001595615">
    <property type="component" value="Unassembled WGS sequence"/>
</dbReference>
<sequence>MLATAASVRTLDLGSDSDRDRHDAYVRAHPDSSAFHLTAWGRAVAKGTGQSPHYLVAEHAGAVVGVLPLTHVRSPLFGQSLVSNAFAVYGGPLADSDAAHAALDEAAWKLAQSLGLTSLEYRNQQRLRPDWPAKTGSYVTFRRALAADSEANLKAIPRKQRAEVRRSLEFGLDVRVASDERARAEHFAVYAESVRNLGTPVFPRALFDAILDEYGADADILTVSKDGTPIASVLSLYYRGEVLPYYGGGTPAARALRGNDHMYWMLMEHARERGCTSFDFGRSKVGTGAFSFKKNWGFEPTPLAYEFRLAPGAAMPDVNPLNPKYRLMVETWSRLPLWLANRLGPLLSRGLG</sequence>
<feature type="region of interest" description="Disordered" evidence="1">
    <location>
        <begin position="1"/>
        <end position="20"/>
    </location>
</feature>
<dbReference type="Pfam" id="PF13480">
    <property type="entry name" value="Acetyltransf_6"/>
    <property type="match status" value="1"/>
</dbReference>
<feature type="domain" description="BioF2-like acetyltransferase" evidence="2">
    <location>
        <begin position="161"/>
        <end position="293"/>
    </location>
</feature>
<dbReference type="InterPro" id="IPR017469">
    <property type="entry name" value="PEP-CTERM_FemAB-rel"/>
</dbReference>
<protein>
    <submittedName>
        <fullName evidence="3">FemAB family XrtA/PEP-CTERM system-associated protein</fullName>
    </submittedName>
</protein>
<comment type="caution">
    <text evidence="3">The sequence shown here is derived from an EMBL/GenBank/DDBJ whole genome shotgun (WGS) entry which is preliminary data.</text>
</comment>
<evidence type="ECO:0000313" key="4">
    <source>
        <dbReference type="Proteomes" id="UP001595615"/>
    </source>
</evidence>
<dbReference type="PANTHER" id="PTHR36174:SF1">
    <property type="entry name" value="LIPID II:GLYCINE GLYCYLTRANSFERASE"/>
    <property type="match status" value="1"/>
</dbReference>
<dbReference type="SUPFAM" id="SSF55729">
    <property type="entry name" value="Acyl-CoA N-acyltransferases (Nat)"/>
    <property type="match status" value="2"/>
</dbReference>
<evidence type="ECO:0000313" key="3">
    <source>
        <dbReference type="EMBL" id="MFC3713841.1"/>
    </source>
</evidence>
<evidence type="ECO:0000259" key="2">
    <source>
        <dbReference type="Pfam" id="PF13480"/>
    </source>
</evidence>
<gene>
    <name evidence="3" type="ORF">ACFOMD_14790</name>
</gene>
<evidence type="ECO:0000256" key="1">
    <source>
        <dbReference type="SAM" id="MobiDB-lite"/>
    </source>
</evidence>
<dbReference type="InterPro" id="IPR038740">
    <property type="entry name" value="BioF2-like_GNAT_dom"/>
</dbReference>
<organism evidence="3 4">
    <name type="scientific">Sphingoaurantiacus capsulatus</name>
    <dbReference type="NCBI Taxonomy" id="1771310"/>
    <lineage>
        <taxon>Bacteria</taxon>
        <taxon>Pseudomonadati</taxon>
        <taxon>Pseudomonadota</taxon>
        <taxon>Alphaproteobacteria</taxon>
        <taxon>Sphingomonadales</taxon>
        <taxon>Sphingosinicellaceae</taxon>
        <taxon>Sphingoaurantiacus</taxon>
    </lineage>
</organism>
<reference evidence="4" key="1">
    <citation type="journal article" date="2019" name="Int. J. Syst. Evol. Microbiol.">
        <title>The Global Catalogue of Microorganisms (GCM) 10K type strain sequencing project: providing services to taxonomists for standard genome sequencing and annotation.</title>
        <authorList>
            <consortium name="The Broad Institute Genomics Platform"/>
            <consortium name="The Broad Institute Genome Sequencing Center for Infectious Disease"/>
            <person name="Wu L."/>
            <person name="Ma J."/>
        </authorList>
    </citation>
    <scope>NUCLEOTIDE SEQUENCE [LARGE SCALE GENOMIC DNA]</scope>
    <source>
        <strain evidence="4">KCTC 42644</strain>
    </source>
</reference>
<keyword evidence="4" id="KW-1185">Reference proteome</keyword>
<dbReference type="NCBIfam" id="TIGR03019">
    <property type="entry name" value="pepcterm_femAB"/>
    <property type="match status" value="1"/>
</dbReference>
<proteinExistence type="predicted"/>
<name>A0ABV7XD54_9SPHN</name>
<dbReference type="InterPro" id="IPR016181">
    <property type="entry name" value="Acyl_CoA_acyltransferase"/>
</dbReference>
<dbReference type="PANTHER" id="PTHR36174">
    <property type="entry name" value="LIPID II:GLYCINE GLYCYLTRANSFERASE"/>
    <property type="match status" value="1"/>
</dbReference>
<dbReference type="Gene3D" id="3.40.630.30">
    <property type="match status" value="1"/>
</dbReference>
<dbReference type="InterPro" id="IPR050644">
    <property type="entry name" value="PG_Glycine_Bridge_Synth"/>
</dbReference>
<dbReference type="RefSeq" id="WP_380862725.1">
    <property type="nucleotide sequence ID" value="NZ_JBHRXV010000011.1"/>
</dbReference>
<accession>A0ABV7XD54</accession>